<proteinExistence type="predicted"/>
<keyword evidence="1" id="KW-1133">Transmembrane helix</keyword>
<keyword evidence="1" id="KW-0472">Membrane</keyword>
<protein>
    <submittedName>
        <fullName evidence="2">Uncharacterized protein</fullName>
    </submittedName>
</protein>
<feature type="transmembrane region" description="Helical" evidence="1">
    <location>
        <begin position="6"/>
        <end position="24"/>
    </location>
</feature>
<organism evidence="2 3">
    <name type="scientific">Sporothrix bragantina</name>
    <dbReference type="NCBI Taxonomy" id="671064"/>
    <lineage>
        <taxon>Eukaryota</taxon>
        <taxon>Fungi</taxon>
        <taxon>Dikarya</taxon>
        <taxon>Ascomycota</taxon>
        <taxon>Pezizomycotina</taxon>
        <taxon>Sordariomycetes</taxon>
        <taxon>Sordariomycetidae</taxon>
        <taxon>Ophiostomatales</taxon>
        <taxon>Ophiostomataceae</taxon>
        <taxon>Sporothrix</taxon>
    </lineage>
</organism>
<evidence type="ECO:0000313" key="2">
    <source>
        <dbReference type="EMBL" id="CAK7212531.1"/>
    </source>
</evidence>
<gene>
    <name evidence="2" type="ORF">SBRCBS47491_001497</name>
</gene>
<keyword evidence="3" id="KW-1185">Reference proteome</keyword>
<sequence length="91" mass="9968">MGFFSTIYYALVFLFVIGATFFAYDQGYLDPLIEKFGVYLFKAKAKAEEKELEAKGLDAGTDFVKDQLDGVQQANDVKLGLGSIGGLKKNA</sequence>
<keyword evidence="1" id="KW-0812">Transmembrane</keyword>
<dbReference type="Proteomes" id="UP001642406">
    <property type="component" value="Unassembled WGS sequence"/>
</dbReference>
<comment type="caution">
    <text evidence="2">The sequence shown here is derived from an EMBL/GenBank/DDBJ whole genome shotgun (WGS) entry which is preliminary data.</text>
</comment>
<evidence type="ECO:0000256" key="1">
    <source>
        <dbReference type="SAM" id="Phobius"/>
    </source>
</evidence>
<dbReference type="EMBL" id="CAWUHC010000008">
    <property type="protein sequence ID" value="CAK7212531.1"/>
    <property type="molecule type" value="Genomic_DNA"/>
</dbReference>
<accession>A0ABP0AZ39</accession>
<reference evidence="2 3" key="1">
    <citation type="submission" date="2024-01" db="EMBL/GenBank/DDBJ databases">
        <authorList>
            <person name="Allen C."/>
            <person name="Tagirdzhanova G."/>
        </authorList>
    </citation>
    <scope>NUCLEOTIDE SEQUENCE [LARGE SCALE GENOMIC DNA]</scope>
</reference>
<name>A0ABP0AZ39_9PEZI</name>
<evidence type="ECO:0000313" key="3">
    <source>
        <dbReference type="Proteomes" id="UP001642406"/>
    </source>
</evidence>